<proteinExistence type="predicted"/>
<dbReference type="Proteomes" id="UP000015102">
    <property type="component" value="Unassembled WGS sequence"/>
</dbReference>
<evidence type="ECO:0000256" key="1">
    <source>
        <dbReference type="SAM" id="MobiDB-lite"/>
    </source>
</evidence>
<feature type="region of interest" description="Disordered" evidence="1">
    <location>
        <begin position="80"/>
        <end position="122"/>
    </location>
</feature>
<dbReference type="HOGENOM" id="CLU_2032401_0_0_1"/>
<protein>
    <submittedName>
        <fullName evidence="2">Uncharacterized protein</fullName>
    </submittedName>
</protein>
<organism evidence="2 3">
    <name type="scientific">Megaselia scalaris</name>
    <name type="common">Humpbacked fly</name>
    <name type="synonym">Phora scalaris</name>
    <dbReference type="NCBI Taxonomy" id="36166"/>
    <lineage>
        <taxon>Eukaryota</taxon>
        <taxon>Metazoa</taxon>
        <taxon>Ecdysozoa</taxon>
        <taxon>Arthropoda</taxon>
        <taxon>Hexapoda</taxon>
        <taxon>Insecta</taxon>
        <taxon>Pterygota</taxon>
        <taxon>Neoptera</taxon>
        <taxon>Endopterygota</taxon>
        <taxon>Diptera</taxon>
        <taxon>Brachycera</taxon>
        <taxon>Muscomorpha</taxon>
        <taxon>Platypezoidea</taxon>
        <taxon>Phoridae</taxon>
        <taxon>Megaseliini</taxon>
        <taxon>Megaselia</taxon>
    </lineage>
</organism>
<keyword evidence="3" id="KW-1185">Reference proteome</keyword>
<sequence>MSNSLVNPLIYGAFHLCPLNRKDSKYGQYSLTRDNSQRSPSLMTAVTQIDCNGRQIRTFRQPSYYRTNSNNSQKEQITLLHSGLTEKHPSSTSPSPINRQHMSRHKSSNGLLGGTGPGTGTG</sequence>
<dbReference type="EMBL" id="CAQQ02095471">
    <property type="status" value="NOT_ANNOTATED_CDS"/>
    <property type="molecule type" value="Genomic_DNA"/>
</dbReference>
<feature type="compositionally biased region" description="Gly residues" evidence="1">
    <location>
        <begin position="111"/>
        <end position="122"/>
    </location>
</feature>
<accession>T1GUN0</accession>
<evidence type="ECO:0000313" key="2">
    <source>
        <dbReference type="EnsemblMetazoa" id="MESCA007447-PA"/>
    </source>
</evidence>
<dbReference type="AlphaFoldDB" id="T1GUN0"/>
<feature type="compositionally biased region" description="Polar residues" evidence="1">
    <location>
        <begin position="90"/>
        <end position="100"/>
    </location>
</feature>
<dbReference type="STRING" id="36166.T1GUN0"/>
<evidence type="ECO:0000313" key="3">
    <source>
        <dbReference type="Proteomes" id="UP000015102"/>
    </source>
</evidence>
<dbReference type="EnsemblMetazoa" id="MESCA007447-RA">
    <property type="protein sequence ID" value="MESCA007447-PA"/>
    <property type="gene ID" value="MESCA007447"/>
</dbReference>
<reference evidence="2" key="2">
    <citation type="submission" date="2015-06" db="UniProtKB">
        <authorList>
            <consortium name="EnsemblMetazoa"/>
        </authorList>
    </citation>
    <scope>IDENTIFICATION</scope>
</reference>
<name>T1GUN0_MEGSC</name>
<reference evidence="3" key="1">
    <citation type="submission" date="2013-02" db="EMBL/GenBank/DDBJ databases">
        <authorList>
            <person name="Hughes D."/>
        </authorList>
    </citation>
    <scope>NUCLEOTIDE SEQUENCE</scope>
    <source>
        <strain>Durham</strain>
        <strain evidence="3">NC isolate 2 -- Noor lab</strain>
    </source>
</reference>